<keyword evidence="2" id="KW-1185">Reference proteome</keyword>
<proteinExistence type="predicted"/>
<gene>
    <name evidence="1" type="ORF">BCY91_04345</name>
</gene>
<dbReference type="Proteomes" id="UP000283433">
    <property type="component" value="Unassembled WGS sequence"/>
</dbReference>
<dbReference type="AlphaFoldDB" id="A0A419S5J7"/>
<evidence type="ECO:0000313" key="1">
    <source>
        <dbReference type="EMBL" id="RKD16124.1"/>
    </source>
</evidence>
<comment type="caution">
    <text evidence="1">The sequence shown here is derived from an EMBL/GenBank/DDBJ whole genome shotgun (WGS) entry which is preliminary data.</text>
</comment>
<protein>
    <submittedName>
        <fullName evidence="1">Uncharacterized protein</fullName>
    </submittedName>
</protein>
<name>A0A419S5J7_9SPHI</name>
<sequence length="62" mass="6917">MIDPHYSLEPGLQPGYSKRIIINPWNRALARFFNYKQCNLALAELIAQSSLVAQATIPAQAC</sequence>
<organism evidence="1 2">
    <name type="scientific">Pelobium manganitolerans</name>
    <dbReference type="NCBI Taxonomy" id="1842495"/>
    <lineage>
        <taxon>Bacteria</taxon>
        <taxon>Pseudomonadati</taxon>
        <taxon>Bacteroidota</taxon>
        <taxon>Sphingobacteriia</taxon>
        <taxon>Sphingobacteriales</taxon>
        <taxon>Sphingobacteriaceae</taxon>
        <taxon>Pelobium</taxon>
    </lineage>
</organism>
<evidence type="ECO:0000313" key="2">
    <source>
        <dbReference type="Proteomes" id="UP000283433"/>
    </source>
</evidence>
<accession>A0A419S5J7</accession>
<dbReference type="EMBL" id="MBTA01000023">
    <property type="protein sequence ID" value="RKD16124.1"/>
    <property type="molecule type" value="Genomic_DNA"/>
</dbReference>
<reference evidence="1 2" key="1">
    <citation type="submission" date="2016-07" db="EMBL/GenBank/DDBJ databases">
        <title>Genome of Pelobium manganitolerans.</title>
        <authorList>
            <person name="Wu S."/>
            <person name="Wang G."/>
        </authorList>
    </citation>
    <scope>NUCLEOTIDE SEQUENCE [LARGE SCALE GENOMIC DNA]</scope>
    <source>
        <strain evidence="1 2">YS-25</strain>
    </source>
</reference>